<gene>
    <name evidence="2" type="ORF">BS639_11010</name>
</gene>
<keyword evidence="3" id="KW-1185">Reference proteome</keyword>
<comment type="caution">
    <text evidence="2">The sequence shown here is derived from an EMBL/GenBank/DDBJ whole genome shotgun (WGS) entry which is preliminary data.</text>
</comment>
<dbReference type="EMBL" id="MRWD01000023">
    <property type="protein sequence ID" value="ORJ21151.1"/>
    <property type="molecule type" value="Genomic_DNA"/>
</dbReference>
<protein>
    <recommendedName>
        <fullName evidence="4">DUF4760 domain-containing protein</fullName>
    </recommendedName>
</protein>
<evidence type="ECO:0000256" key="1">
    <source>
        <dbReference type="SAM" id="Phobius"/>
    </source>
</evidence>
<keyword evidence="1" id="KW-1133">Transmembrane helix</keyword>
<evidence type="ECO:0000313" key="2">
    <source>
        <dbReference type="EMBL" id="ORJ21151.1"/>
    </source>
</evidence>
<evidence type="ECO:0008006" key="4">
    <source>
        <dbReference type="Google" id="ProtNLM"/>
    </source>
</evidence>
<dbReference type="RefSeq" id="WP_084983106.1">
    <property type="nucleotide sequence ID" value="NZ_CBCSCF010000008.1"/>
</dbReference>
<keyword evidence="1" id="KW-0472">Membrane</keyword>
<accession>A0ABX3U0U7</accession>
<sequence length="178" mass="20070">MSNLPLVLSLTGPILVLIGWKVVFYNARRIATRSESKSIVDSLVKVINEINDVSVDYWVPKTSDEFQKYLLTVSAKSSQFQHYVNVLSNRGVKLDVALLSVIADDATLDAEYASAMTDEERIQKAHLVVESSMSGLRHIFSCFENAYPPVTEIEMYEYFSWCDDAHKNHSSSKVEITV</sequence>
<proteinExistence type="predicted"/>
<organism evidence="2 3">
    <name type="scientific">Rouxiella silvae</name>
    <dbReference type="NCBI Taxonomy" id="1646373"/>
    <lineage>
        <taxon>Bacteria</taxon>
        <taxon>Pseudomonadati</taxon>
        <taxon>Pseudomonadota</taxon>
        <taxon>Gammaproteobacteria</taxon>
        <taxon>Enterobacterales</taxon>
        <taxon>Yersiniaceae</taxon>
        <taxon>Rouxiella</taxon>
    </lineage>
</organism>
<keyword evidence="1" id="KW-0812">Transmembrane</keyword>
<name>A0ABX3U0U7_9GAMM</name>
<feature type="transmembrane region" description="Helical" evidence="1">
    <location>
        <begin position="6"/>
        <end position="27"/>
    </location>
</feature>
<reference evidence="2 3" key="1">
    <citation type="journal article" date="2017" name="Int. J. Syst. Evol. Microbiol.">
        <title>Rouxiella badensis sp. nov. and Rouxiella silvae sp. nov. isolated from peat bog soil in Germany and emendation of the genus description.</title>
        <authorList>
            <person name="Le Fleche-Mateos A."/>
            <person name="Kugler J.H."/>
            <person name="Hansen S.H."/>
            <person name="Syldatk C."/>
            <person name="Hausmann R."/>
            <person name="Lomprez F."/>
            <person name="Vandenbogaert M."/>
            <person name="Manuguerra J.C."/>
            <person name="Grimont P.A."/>
        </authorList>
    </citation>
    <scope>NUCLEOTIDE SEQUENCE [LARGE SCALE GENOMIC DNA]</scope>
    <source>
        <strain evidence="2 3">213</strain>
    </source>
</reference>
<evidence type="ECO:0000313" key="3">
    <source>
        <dbReference type="Proteomes" id="UP000192722"/>
    </source>
</evidence>
<dbReference type="Proteomes" id="UP000192722">
    <property type="component" value="Unassembled WGS sequence"/>
</dbReference>